<keyword evidence="2" id="KW-1185">Reference proteome</keyword>
<comment type="caution">
    <text evidence="1">The sequence shown here is derived from an EMBL/GenBank/DDBJ whole genome shotgun (WGS) entry which is preliminary data.</text>
</comment>
<reference evidence="1 2" key="1">
    <citation type="submission" date="2018-04" db="EMBL/GenBank/DDBJ databases">
        <title>Genomic Encyclopedia of Archaeal and Bacterial Type Strains, Phase II (KMG-II): from individual species to whole genera.</title>
        <authorList>
            <person name="Goeker M."/>
        </authorList>
    </citation>
    <scope>NUCLEOTIDE SEQUENCE [LARGE SCALE GENOMIC DNA]</scope>
    <source>
        <strain evidence="1 2">DSM 25731</strain>
    </source>
</reference>
<dbReference type="Proteomes" id="UP000244090">
    <property type="component" value="Unassembled WGS sequence"/>
</dbReference>
<proteinExistence type="predicted"/>
<sequence length="46" mass="5100">MKEKKSKDLLLKKKTICKMNSIAINGGKLPTTKQTSLEKTFCLCVG</sequence>
<accession>A0A2T6C5S3</accession>
<gene>
    <name evidence="1" type="ORF">C8N46_101270</name>
</gene>
<evidence type="ECO:0000313" key="2">
    <source>
        <dbReference type="Proteomes" id="UP000244090"/>
    </source>
</evidence>
<dbReference type="RefSeq" id="WP_158269046.1">
    <property type="nucleotide sequence ID" value="NZ_QBKT01000001.1"/>
</dbReference>
<evidence type="ECO:0000313" key="1">
    <source>
        <dbReference type="EMBL" id="PTX63668.1"/>
    </source>
</evidence>
<protein>
    <submittedName>
        <fullName evidence="1">Uncharacterized protein</fullName>
    </submittedName>
</protein>
<dbReference type="EMBL" id="QBKT01000001">
    <property type="protein sequence ID" value="PTX63668.1"/>
    <property type="molecule type" value="Genomic_DNA"/>
</dbReference>
<organism evidence="1 2">
    <name type="scientific">Kordia periserrulae</name>
    <dbReference type="NCBI Taxonomy" id="701523"/>
    <lineage>
        <taxon>Bacteria</taxon>
        <taxon>Pseudomonadati</taxon>
        <taxon>Bacteroidota</taxon>
        <taxon>Flavobacteriia</taxon>
        <taxon>Flavobacteriales</taxon>
        <taxon>Flavobacteriaceae</taxon>
        <taxon>Kordia</taxon>
    </lineage>
</organism>
<name>A0A2T6C5S3_9FLAO</name>
<dbReference type="AlphaFoldDB" id="A0A2T6C5S3"/>